<dbReference type="AlphaFoldDB" id="A0AAD3T1J0"/>
<evidence type="ECO:0000313" key="3">
    <source>
        <dbReference type="Proteomes" id="UP001279734"/>
    </source>
</evidence>
<comment type="caution">
    <text evidence="2">The sequence shown here is derived from an EMBL/GenBank/DDBJ whole genome shotgun (WGS) entry which is preliminary data.</text>
</comment>
<proteinExistence type="predicted"/>
<feature type="transmembrane region" description="Helical" evidence="1">
    <location>
        <begin position="320"/>
        <end position="341"/>
    </location>
</feature>
<accession>A0AAD3T1J0</accession>
<keyword evidence="1" id="KW-0812">Transmembrane</keyword>
<protein>
    <submittedName>
        <fullName evidence="2">Uncharacterized protein</fullName>
    </submittedName>
</protein>
<sequence>MLVDVATNTEHLELDEGAQHVADHAAGSNGVANAAESLECCCFCCCCAEQGFIPDDSLSKVPSEFPEVCSSPLPGNSVEGYEELMAGAVMPCILKHGLVHTLPISPPQQEHCDLVAIRQDDALDLCSGDSLLPKLSCAGQTLGAAEKALGRLVDPLGSIKDDGEDSIGLILRAAAKAVEMLGTALDCSVELLSYFCCNWCMLKISCADEFSLPPFALDAWMLICWMRSALLCYCHRLHIRSAFWCDGQNQFCSFCCLELVLLEAEAVQLLLHSDSMFVEFHCQELMKGQRLIVLCINLLELGPGLLLLPPDACFAGVGVWRVAIGFCFYVKGFFWVVATMLNRWSTRTGLALSQTISRAKSSKAPVAEVKHPGFQQVQHGNSPGNIGLNHSNGSPRTAAFQYVRRQQPSPSSSGYTILQLSKKTPLRKPSLNDSTGWSFN</sequence>
<reference evidence="2" key="1">
    <citation type="submission" date="2023-05" db="EMBL/GenBank/DDBJ databases">
        <title>Nepenthes gracilis genome sequencing.</title>
        <authorList>
            <person name="Fukushima K."/>
        </authorList>
    </citation>
    <scope>NUCLEOTIDE SEQUENCE</scope>
    <source>
        <strain evidence="2">SING2019-196</strain>
    </source>
</reference>
<dbReference type="EMBL" id="BSYO01000022">
    <property type="protein sequence ID" value="GMH20947.1"/>
    <property type="molecule type" value="Genomic_DNA"/>
</dbReference>
<name>A0AAD3T1J0_NEPGR</name>
<dbReference type="Proteomes" id="UP001279734">
    <property type="component" value="Unassembled WGS sequence"/>
</dbReference>
<gene>
    <name evidence="2" type="ORF">Nepgr_022789</name>
</gene>
<keyword evidence="1" id="KW-1133">Transmembrane helix</keyword>
<evidence type="ECO:0000313" key="2">
    <source>
        <dbReference type="EMBL" id="GMH20947.1"/>
    </source>
</evidence>
<organism evidence="2 3">
    <name type="scientific">Nepenthes gracilis</name>
    <name type="common">Slender pitcher plant</name>
    <dbReference type="NCBI Taxonomy" id="150966"/>
    <lineage>
        <taxon>Eukaryota</taxon>
        <taxon>Viridiplantae</taxon>
        <taxon>Streptophyta</taxon>
        <taxon>Embryophyta</taxon>
        <taxon>Tracheophyta</taxon>
        <taxon>Spermatophyta</taxon>
        <taxon>Magnoliopsida</taxon>
        <taxon>eudicotyledons</taxon>
        <taxon>Gunneridae</taxon>
        <taxon>Pentapetalae</taxon>
        <taxon>Caryophyllales</taxon>
        <taxon>Nepenthaceae</taxon>
        <taxon>Nepenthes</taxon>
    </lineage>
</organism>
<keyword evidence="3" id="KW-1185">Reference proteome</keyword>
<keyword evidence="1" id="KW-0472">Membrane</keyword>
<evidence type="ECO:0000256" key="1">
    <source>
        <dbReference type="SAM" id="Phobius"/>
    </source>
</evidence>